<dbReference type="Gene3D" id="1.20.120.530">
    <property type="entry name" value="GntR ligand-binding domain-like"/>
    <property type="match status" value="1"/>
</dbReference>
<keyword evidence="6" id="KW-1185">Reference proteome</keyword>
<dbReference type="HOGENOM" id="CLU_017584_5_2_9"/>
<dbReference type="OrthoDB" id="574518at2"/>
<reference evidence="5 6" key="1">
    <citation type="submission" date="2014-12" db="EMBL/GenBank/DDBJ databases">
        <title>Comparative genomics of the lactic acid bacteria isolated from the honey bee gut.</title>
        <authorList>
            <person name="Ellegaard K.M."/>
            <person name="Tamarit D."/>
            <person name="Javelind E."/>
            <person name="Olofsson T."/>
            <person name="Andersson S.G."/>
            <person name="Vasquez A."/>
        </authorList>
    </citation>
    <scope>NUCLEOTIDE SEQUENCE [LARGE SCALE GENOMIC DNA]</scope>
    <source>
        <strain evidence="5 6">Hon2</strain>
    </source>
</reference>
<gene>
    <name evidence="5" type="ORF">JG29_01150</name>
</gene>
<dbReference type="Proteomes" id="UP000033695">
    <property type="component" value="Unassembled WGS sequence"/>
</dbReference>
<dbReference type="InterPro" id="IPR008920">
    <property type="entry name" value="TF_FadR/GntR_C"/>
</dbReference>
<comment type="caution">
    <text evidence="5">The sequence shown here is derived from an EMBL/GenBank/DDBJ whole genome shotgun (WGS) entry which is preliminary data.</text>
</comment>
<keyword evidence="3" id="KW-0804">Transcription</keyword>
<feature type="domain" description="HTH gntR-type" evidence="4">
    <location>
        <begin position="1"/>
        <end position="68"/>
    </location>
</feature>
<dbReference type="InterPro" id="IPR000524">
    <property type="entry name" value="Tscrpt_reg_HTH_GntR"/>
</dbReference>
<evidence type="ECO:0000259" key="4">
    <source>
        <dbReference type="PROSITE" id="PS50949"/>
    </source>
</evidence>
<dbReference type="InterPro" id="IPR036388">
    <property type="entry name" value="WH-like_DNA-bd_sf"/>
</dbReference>
<accession>A0A0F4KWV5</accession>
<dbReference type="SMART" id="SM00345">
    <property type="entry name" value="HTH_GNTR"/>
    <property type="match status" value="1"/>
</dbReference>
<evidence type="ECO:0000256" key="3">
    <source>
        <dbReference type="ARBA" id="ARBA00023163"/>
    </source>
</evidence>
<protein>
    <submittedName>
        <fullName evidence="5">GntR family transcription regulator</fullName>
    </submittedName>
</protein>
<dbReference type="SUPFAM" id="SSF46785">
    <property type="entry name" value="Winged helix' DNA-binding domain"/>
    <property type="match status" value="1"/>
</dbReference>
<dbReference type="CDD" id="cd07377">
    <property type="entry name" value="WHTH_GntR"/>
    <property type="match status" value="1"/>
</dbReference>
<sequence length="223" mass="26194">MNLNSQAYNIILKKIINTTYKPGQKISEKDLVKELNIGRTPVREAILRLRQEGLVAAIPQSGTYVTKIDLQVAADARFVRESIETRIIREAASASDELAINKLNTIIANQKFFTKQRQFENFFSEDEAFHHEFYKMADRQKVWDWLQTINMQLNRFRMLRLTIEELPWEGLIQEHIAILRAVKNHEPDEAQRLLTKHLNLMLDEENDLLRAFPNYFTNIPQNK</sequence>
<dbReference type="PATRIC" id="fig|1218508.4.peg.119"/>
<dbReference type="PRINTS" id="PR00035">
    <property type="entry name" value="HTHGNTR"/>
</dbReference>
<dbReference type="InterPro" id="IPR036390">
    <property type="entry name" value="WH_DNA-bd_sf"/>
</dbReference>
<proteinExistence type="predicted"/>
<keyword evidence="2" id="KW-0238">DNA-binding</keyword>
<dbReference type="PANTHER" id="PTHR43537:SF45">
    <property type="entry name" value="GNTR FAMILY REGULATORY PROTEIN"/>
    <property type="match status" value="1"/>
</dbReference>
<dbReference type="GO" id="GO:0003700">
    <property type="term" value="F:DNA-binding transcription factor activity"/>
    <property type="evidence" value="ECO:0007669"/>
    <property type="project" value="InterPro"/>
</dbReference>
<keyword evidence="1" id="KW-0805">Transcription regulation</keyword>
<evidence type="ECO:0000256" key="2">
    <source>
        <dbReference type="ARBA" id="ARBA00023125"/>
    </source>
</evidence>
<dbReference type="Pfam" id="PF00392">
    <property type="entry name" value="GntR"/>
    <property type="match status" value="1"/>
</dbReference>
<dbReference type="Pfam" id="PF07729">
    <property type="entry name" value="FCD"/>
    <property type="match status" value="1"/>
</dbReference>
<evidence type="ECO:0000256" key="1">
    <source>
        <dbReference type="ARBA" id="ARBA00023015"/>
    </source>
</evidence>
<evidence type="ECO:0000313" key="5">
    <source>
        <dbReference type="EMBL" id="KJY51072.1"/>
    </source>
</evidence>
<dbReference type="SMART" id="SM00895">
    <property type="entry name" value="FCD"/>
    <property type="match status" value="1"/>
</dbReference>
<name>A0A0F4KWV5_9LACO</name>
<dbReference type="STRING" id="1218508.JG29_01150"/>
<organism evidence="5 6">
    <name type="scientific">Bombilactobacillus mellis</name>
    <dbReference type="NCBI Taxonomy" id="1218508"/>
    <lineage>
        <taxon>Bacteria</taxon>
        <taxon>Bacillati</taxon>
        <taxon>Bacillota</taxon>
        <taxon>Bacilli</taxon>
        <taxon>Lactobacillales</taxon>
        <taxon>Lactobacillaceae</taxon>
        <taxon>Bombilactobacillus</taxon>
    </lineage>
</organism>
<dbReference type="GO" id="GO:0003677">
    <property type="term" value="F:DNA binding"/>
    <property type="evidence" value="ECO:0007669"/>
    <property type="project" value="UniProtKB-KW"/>
</dbReference>
<evidence type="ECO:0000313" key="6">
    <source>
        <dbReference type="Proteomes" id="UP000033695"/>
    </source>
</evidence>
<dbReference type="Gene3D" id="1.10.10.10">
    <property type="entry name" value="Winged helix-like DNA-binding domain superfamily/Winged helix DNA-binding domain"/>
    <property type="match status" value="1"/>
</dbReference>
<dbReference type="AlphaFoldDB" id="A0A0F4KWV5"/>
<dbReference type="PROSITE" id="PS50949">
    <property type="entry name" value="HTH_GNTR"/>
    <property type="match status" value="1"/>
</dbReference>
<dbReference type="PANTHER" id="PTHR43537">
    <property type="entry name" value="TRANSCRIPTIONAL REGULATOR, GNTR FAMILY"/>
    <property type="match status" value="1"/>
</dbReference>
<dbReference type="InterPro" id="IPR011711">
    <property type="entry name" value="GntR_C"/>
</dbReference>
<dbReference type="EMBL" id="JXBZ01000002">
    <property type="protein sequence ID" value="KJY51072.1"/>
    <property type="molecule type" value="Genomic_DNA"/>
</dbReference>
<dbReference type="SUPFAM" id="SSF48008">
    <property type="entry name" value="GntR ligand-binding domain-like"/>
    <property type="match status" value="1"/>
</dbReference>